<feature type="coiled-coil region" evidence="1">
    <location>
        <begin position="107"/>
        <end position="134"/>
    </location>
</feature>
<dbReference type="Proteomes" id="UP001301769">
    <property type="component" value="Unassembled WGS sequence"/>
</dbReference>
<dbReference type="GO" id="GO:0003714">
    <property type="term" value="F:transcription corepressor activity"/>
    <property type="evidence" value="ECO:0007669"/>
    <property type="project" value="TreeGrafter"/>
</dbReference>
<feature type="compositionally biased region" description="Acidic residues" evidence="2">
    <location>
        <begin position="327"/>
        <end position="358"/>
    </location>
</feature>
<feature type="domain" description="DUF3835" evidence="3">
    <location>
        <begin position="476"/>
        <end position="498"/>
    </location>
</feature>
<sequence length="625" mass="70433">MNQRGQQELSIFDQQVIRLEAKVNQLQASLTHWQNWYFDYSALKEEVDNVVSQKDDQDQNAQRQELLRIKNDFDSELLTDKEINELFGENEHLKPADTIAALIGRRIDYVERNIESLQKLISTEEAKLAKANIVAHPDAAVDEETGLPITDIVEQLDDEDNVVRYQLRSGQDAEPHVVEALRKLGIKDIPETEADIDKEKEELKAKLEEKKDGDEVKKDELAKVEQTASPAADVDSAAEKSPGRKKSVSFAEDTKPGHKVPAPTTSPAAQRREEMVTMVKEREAKETKPATPEDESPEDAELRRQMEEYSSTLPDNWSEMRHVVAELEIDSNNEEDDDEDEGWDEYDDDESYSDDEDELGRSQHSVITNEYIQRMQTLEKKLGFKSHFGAIRPDQESQTPEGEPGLITVMPEESSAVETTEPKADSPAPKQKKSVKFASELDIADEKKPAPAKKKAKKVQPISDVVEKTEPVSISDEEEEEEEEDEPPKRVSRFKKERKAAAKTATPSIPKGPHQLPASFINTVEAARTPKQPQALAESLVPEGKLVADMVIERNPTAPTSQEVDDLDDSLVYQAAATEYHRLRNQMIQKQGGFMKQPEKEIIPLDEEEGGPRRVSKFKAARLGK</sequence>
<dbReference type="EMBL" id="MU858051">
    <property type="protein sequence ID" value="KAK4218835.1"/>
    <property type="molecule type" value="Genomic_DNA"/>
</dbReference>
<dbReference type="AlphaFoldDB" id="A0AAN6YHT1"/>
<feature type="region of interest" description="Disordered" evidence="2">
    <location>
        <begin position="387"/>
        <end position="516"/>
    </location>
</feature>
<feature type="compositionally biased region" description="Basic residues" evidence="2">
    <location>
        <begin position="614"/>
        <end position="625"/>
    </location>
</feature>
<dbReference type="PANTHER" id="PTHR15111">
    <property type="entry name" value="RNA POLYMERASE II SUBUNIT 5-MEDIATING PROTEIN NNX3"/>
    <property type="match status" value="1"/>
</dbReference>
<reference evidence="4" key="2">
    <citation type="submission" date="2023-05" db="EMBL/GenBank/DDBJ databases">
        <authorList>
            <consortium name="Lawrence Berkeley National Laboratory"/>
            <person name="Steindorff A."/>
            <person name="Hensen N."/>
            <person name="Bonometti L."/>
            <person name="Westerberg I."/>
            <person name="Brannstrom I.O."/>
            <person name="Guillou S."/>
            <person name="Cros-Aarteil S."/>
            <person name="Calhoun S."/>
            <person name="Haridas S."/>
            <person name="Kuo A."/>
            <person name="Mondo S."/>
            <person name="Pangilinan J."/>
            <person name="Riley R."/>
            <person name="Labutti K."/>
            <person name="Andreopoulos B."/>
            <person name="Lipzen A."/>
            <person name="Chen C."/>
            <person name="Yanf M."/>
            <person name="Daum C."/>
            <person name="Ng V."/>
            <person name="Clum A."/>
            <person name="Ohm R."/>
            <person name="Martin F."/>
            <person name="Silar P."/>
            <person name="Natvig D."/>
            <person name="Lalanne C."/>
            <person name="Gautier V."/>
            <person name="Ament-Velasquez S.L."/>
            <person name="Kruys A."/>
            <person name="Hutchinson M.I."/>
            <person name="Powell A.J."/>
            <person name="Barry K."/>
            <person name="Miller A.N."/>
            <person name="Grigoriev I.V."/>
            <person name="Debuchy R."/>
            <person name="Gladieux P."/>
            <person name="Thoren M.H."/>
            <person name="Johannesson H."/>
        </authorList>
    </citation>
    <scope>NUCLEOTIDE SEQUENCE</scope>
    <source>
        <strain evidence="4">PSN293</strain>
    </source>
</reference>
<evidence type="ECO:0000256" key="2">
    <source>
        <dbReference type="SAM" id="MobiDB-lite"/>
    </source>
</evidence>
<protein>
    <submittedName>
        <fullName evidence="4">Prefoldin subunit-domain-containing protein</fullName>
    </submittedName>
</protein>
<evidence type="ECO:0000313" key="4">
    <source>
        <dbReference type="EMBL" id="KAK4218835.1"/>
    </source>
</evidence>
<dbReference type="GO" id="GO:0000122">
    <property type="term" value="P:negative regulation of transcription by RNA polymerase II"/>
    <property type="evidence" value="ECO:0007669"/>
    <property type="project" value="TreeGrafter"/>
</dbReference>
<dbReference type="GO" id="GO:0003682">
    <property type="term" value="F:chromatin binding"/>
    <property type="evidence" value="ECO:0007669"/>
    <property type="project" value="TreeGrafter"/>
</dbReference>
<name>A0AAN6YHT1_9PEZI</name>
<dbReference type="Pfam" id="PF12927">
    <property type="entry name" value="DUF3835"/>
    <property type="match status" value="2"/>
</dbReference>
<evidence type="ECO:0000259" key="3">
    <source>
        <dbReference type="Pfam" id="PF12927"/>
    </source>
</evidence>
<dbReference type="Pfam" id="PF13758">
    <property type="entry name" value="Prefoldin_3"/>
    <property type="match status" value="1"/>
</dbReference>
<reference evidence="4" key="1">
    <citation type="journal article" date="2023" name="Mol. Phylogenet. Evol.">
        <title>Genome-scale phylogeny and comparative genomics of the fungal order Sordariales.</title>
        <authorList>
            <person name="Hensen N."/>
            <person name="Bonometti L."/>
            <person name="Westerberg I."/>
            <person name="Brannstrom I.O."/>
            <person name="Guillou S."/>
            <person name="Cros-Aarteil S."/>
            <person name="Calhoun S."/>
            <person name="Haridas S."/>
            <person name="Kuo A."/>
            <person name="Mondo S."/>
            <person name="Pangilinan J."/>
            <person name="Riley R."/>
            <person name="LaButti K."/>
            <person name="Andreopoulos B."/>
            <person name="Lipzen A."/>
            <person name="Chen C."/>
            <person name="Yan M."/>
            <person name="Daum C."/>
            <person name="Ng V."/>
            <person name="Clum A."/>
            <person name="Steindorff A."/>
            <person name="Ohm R.A."/>
            <person name="Martin F."/>
            <person name="Silar P."/>
            <person name="Natvig D.O."/>
            <person name="Lalanne C."/>
            <person name="Gautier V."/>
            <person name="Ament-Velasquez S.L."/>
            <person name="Kruys A."/>
            <person name="Hutchinson M.I."/>
            <person name="Powell A.J."/>
            <person name="Barry K."/>
            <person name="Miller A.N."/>
            <person name="Grigoriev I.V."/>
            <person name="Debuchy R."/>
            <person name="Gladieux P."/>
            <person name="Hiltunen Thoren M."/>
            <person name="Johannesson H."/>
        </authorList>
    </citation>
    <scope>NUCLEOTIDE SEQUENCE</scope>
    <source>
        <strain evidence="4">PSN293</strain>
    </source>
</reference>
<feature type="compositionally biased region" description="Acidic residues" evidence="2">
    <location>
        <begin position="475"/>
        <end position="486"/>
    </location>
</feature>
<evidence type="ECO:0000313" key="5">
    <source>
        <dbReference type="Proteomes" id="UP001301769"/>
    </source>
</evidence>
<feature type="region of interest" description="Disordered" evidence="2">
    <location>
        <begin position="206"/>
        <end position="366"/>
    </location>
</feature>
<feature type="compositionally biased region" description="Basic and acidic residues" evidence="2">
    <location>
        <begin position="206"/>
        <end position="223"/>
    </location>
</feature>
<evidence type="ECO:0000256" key="1">
    <source>
        <dbReference type="SAM" id="Coils"/>
    </source>
</evidence>
<dbReference type="GO" id="GO:0019212">
    <property type="term" value="F:phosphatase inhibitor activity"/>
    <property type="evidence" value="ECO:0007669"/>
    <property type="project" value="TreeGrafter"/>
</dbReference>
<proteinExistence type="predicted"/>
<dbReference type="InterPro" id="IPR024325">
    <property type="entry name" value="DUF3835"/>
</dbReference>
<dbReference type="PANTHER" id="PTHR15111:SF0">
    <property type="entry name" value="UNCONVENTIONAL PREFOLDIN RPB5 INTERACTOR 1"/>
    <property type="match status" value="1"/>
</dbReference>
<gene>
    <name evidence="4" type="ORF">QBC37DRAFT_411654</name>
</gene>
<accession>A0AAN6YHT1</accession>
<feature type="domain" description="DUF3835" evidence="3">
    <location>
        <begin position="547"/>
        <end position="623"/>
    </location>
</feature>
<keyword evidence="5" id="KW-1185">Reference proteome</keyword>
<feature type="region of interest" description="Disordered" evidence="2">
    <location>
        <begin position="605"/>
        <end position="625"/>
    </location>
</feature>
<comment type="caution">
    <text evidence="4">The sequence shown here is derived from an EMBL/GenBank/DDBJ whole genome shotgun (WGS) entry which is preliminary data.</text>
</comment>
<dbReference type="InterPro" id="IPR052255">
    <property type="entry name" value="RNA_pol_II_subunit5-mediator"/>
</dbReference>
<dbReference type="InterPro" id="IPR039553">
    <property type="entry name" value="Prefoldin-like"/>
</dbReference>
<feature type="compositionally biased region" description="Basic and acidic residues" evidence="2">
    <location>
        <begin position="270"/>
        <end position="288"/>
    </location>
</feature>
<keyword evidence="1" id="KW-0175">Coiled coil</keyword>
<organism evidence="4 5">
    <name type="scientific">Rhypophila decipiens</name>
    <dbReference type="NCBI Taxonomy" id="261697"/>
    <lineage>
        <taxon>Eukaryota</taxon>
        <taxon>Fungi</taxon>
        <taxon>Dikarya</taxon>
        <taxon>Ascomycota</taxon>
        <taxon>Pezizomycotina</taxon>
        <taxon>Sordariomycetes</taxon>
        <taxon>Sordariomycetidae</taxon>
        <taxon>Sordariales</taxon>
        <taxon>Naviculisporaceae</taxon>
        <taxon>Rhypophila</taxon>
    </lineage>
</organism>